<feature type="domain" description="IPT/TIG" evidence="1">
    <location>
        <begin position="221"/>
        <end position="294"/>
    </location>
</feature>
<dbReference type="InterPro" id="IPR002909">
    <property type="entry name" value="IPT_dom"/>
</dbReference>
<dbReference type="AlphaFoldDB" id="A0A367RZ84"/>
<feature type="domain" description="Pvc16 N-terminal" evidence="2">
    <location>
        <begin position="11"/>
        <end position="209"/>
    </location>
</feature>
<evidence type="ECO:0000259" key="1">
    <source>
        <dbReference type="Pfam" id="PF01833"/>
    </source>
</evidence>
<evidence type="ECO:0000313" key="4">
    <source>
        <dbReference type="Proteomes" id="UP000252107"/>
    </source>
</evidence>
<organism evidence="3 4">
    <name type="scientific">Nostoc minutum NIES-26</name>
    <dbReference type="NCBI Taxonomy" id="1844469"/>
    <lineage>
        <taxon>Bacteria</taxon>
        <taxon>Bacillati</taxon>
        <taxon>Cyanobacteriota</taxon>
        <taxon>Cyanophyceae</taxon>
        <taxon>Nostocales</taxon>
        <taxon>Nostocaceae</taxon>
        <taxon>Nostoc</taxon>
    </lineage>
</organism>
<dbReference type="Pfam" id="PF01833">
    <property type="entry name" value="TIG"/>
    <property type="match status" value="1"/>
</dbReference>
<accession>A0A367RZ84</accession>
<dbReference type="InterPro" id="IPR025351">
    <property type="entry name" value="Pvc16_N"/>
</dbReference>
<dbReference type="EMBL" id="LXQD01000029">
    <property type="protein sequence ID" value="RCJ41013.1"/>
    <property type="molecule type" value="Genomic_DNA"/>
</dbReference>
<sequence length="330" mass="36334">MSNGLAIAAMTAVFKNLIEDGLVQNAALSSMGNILVTTLPPDQISIGVDGQPQLNLFLYQVSQNRNVDLGKSDRYQPTHHQVSTEEGAILPLAINLHYVLTAYGNKDFQTEILLGYVMQLMHQTPVLSNARIRAALNHVATINRSGLLAQAIESTSVEALTEQLDQVKIVPNLLDTEQMSRLWSLLHGSYRPSIAYEISMVFIGSQKSSPGSSKEALNQPQIEKIVASPTNNQIVAGSSLIIYGKNLSADITLLRLNAGENLLEPQIVEDNRILFKLPHNLDAGVQKVQVVHQQLYKYQKDSELEVVSNEQTFVLHPTIQFSVEEQGCNV</sequence>
<comment type="caution">
    <text evidence="3">The sequence shown here is derived from an EMBL/GenBank/DDBJ whole genome shotgun (WGS) entry which is preliminary data.</text>
</comment>
<evidence type="ECO:0000259" key="2">
    <source>
        <dbReference type="Pfam" id="PF14065"/>
    </source>
</evidence>
<name>A0A367RZ84_9NOSO</name>
<proteinExistence type="predicted"/>
<dbReference type="Pfam" id="PF14065">
    <property type="entry name" value="Pvc16_N"/>
    <property type="match status" value="1"/>
</dbReference>
<evidence type="ECO:0000313" key="3">
    <source>
        <dbReference type="EMBL" id="RCJ41013.1"/>
    </source>
</evidence>
<gene>
    <name evidence="3" type="ORF">A6770_36595</name>
</gene>
<dbReference type="Proteomes" id="UP000252107">
    <property type="component" value="Unassembled WGS sequence"/>
</dbReference>
<reference evidence="3" key="1">
    <citation type="submission" date="2016-04" db="EMBL/GenBank/DDBJ databases">
        <authorList>
            <person name="Tabuchi Yagui T.R."/>
        </authorList>
    </citation>
    <scope>NUCLEOTIDE SEQUENCE [LARGE SCALE GENOMIC DNA]</scope>
    <source>
        <strain evidence="3">NIES-26</strain>
    </source>
</reference>
<protein>
    <recommendedName>
        <fullName evidence="5">DUF4255 domain-containing protein</fullName>
    </recommendedName>
</protein>
<keyword evidence="4" id="KW-1185">Reference proteome</keyword>
<evidence type="ECO:0008006" key="5">
    <source>
        <dbReference type="Google" id="ProtNLM"/>
    </source>
</evidence>